<evidence type="ECO:0000313" key="4">
    <source>
        <dbReference type="Proteomes" id="UP001162483"/>
    </source>
</evidence>
<feature type="non-terminal residue" evidence="3">
    <location>
        <position position="654"/>
    </location>
</feature>
<evidence type="ECO:0000313" key="3">
    <source>
        <dbReference type="EMBL" id="CAI9582309.1"/>
    </source>
</evidence>
<dbReference type="Gene3D" id="6.10.140.140">
    <property type="match status" value="1"/>
</dbReference>
<dbReference type="Proteomes" id="UP001162483">
    <property type="component" value="Unassembled WGS sequence"/>
</dbReference>
<dbReference type="Pfam" id="PF01352">
    <property type="entry name" value="KRAB"/>
    <property type="match status" value="1"/>
</dbReference>
<accession>A0ABN9EBZ8</accession>
<feature type="region of interest" description="Disordered" evidence="1">
    <location>
        <begin position="620"/>
        <end position="654"/>
    </location>
</feature>
<dbReference type="PANTHER" id="PTHR23232">
    <property type="entry name" value="KRAB DOMAIN C2H2 ZINC FINGER"/>
    <property type="match status" value="1"/>
</dbReference>
<feature type="compositionally biased region" description="Basic and acidic residues" evidence="1">
    <location>
        <begin position="164"/>
        <end position="174"/>
    </location>
</feature>
<dbReference type="PANTHER" id="PTHR23232:SF163">
    <property type="entry name" value="ZINC FINGER PROTEIN 589"/>
    <property type="match status" value="1"/>
</dbReference>
<name>A0ABN9EBZ8_9NEOB</name>
<feature type="compositionally biased region" description="Basic and acidic residues" evidence="1">
    <location>
        <begin position="265"/>
        <end position="279"/>
    </location>
</feature>
<feature type="region of interest" description="Disordered" evidence="1">
    <location>
        <begin position="384"/>
        <end position="424"/>
    </location>
</feature>
<comment type="caution">
    <text evidence="3">The sequence shown here is derived from an EMBL/GenBank/DDBJ whole genome shotgun (WGS) entry which is preliminary data.</text>
</comment>
<feature type="compositionally biased region" description="Polar residues" evidence="1">
    <location>
        <begin position="448"/>
        <end position="459"/>
    </location>
</feature>
<reference evidence="3" key="1">
    <citation type="submission" date="2023-05" db="EMBL/GenBank/DDBJ databases">
        <authorList>
            <person name="Stuckert A."/>
        </authorList>
    </citation>
    <scope>NUCLEOTIDE SEQUENCE</scope>
</reference>
<feature type="domain" description="KRAB" evidence="2">
    <location>
        <begin position="4"/>
        <end position="71"/>
    </location>
</feature>
<feature type="region of interest" description="Disordered" evidence="1">
    <location>
        <begin position="225"/>
        <end position="334"/>
    </location>
</feature>
<proteinExistence type="predicted"/>
<protein>
    <recommendedName>
        <fullName evidence="2">KRAB domain-containing protein</fullName>
    </recommendedName>
</protein>
<dbReference type="PROSITE" id="PS50805">
    <property type="entry name" value="KRAB"/>
    <property type="match status" value="1"/>
</dbReference>
<dbReference type="EMBL" id="CATNWA010015352">
    <property type="protein sequence ID" value="CAI9582309.1"/>
    <property type="molecule type" value="Genomic_DNA"/>
</dbReference>
<gene>
    <name evidence="3" type="ORF">SPARVUS_LOCUS9641359</name>
</gene>
<dbReference type="InterPro" id="IPR036051">
    <property type="entry name" value="KRAB_dom_sf"/>
</dbReference>
<dbReference type="InterPro" id="IPR001909">
    <property type="entry name" value="KRAB"/>
</dbReference>
<dbReference type="SMART" id="SM00349">
    <property type="entry name" value="KRAB"/>
    <property type="match status" value="1"/>
</dbReference>
<feature type="non-terminal residue" evidence="3">
    <location>
        <position position="1"/>
    </location>
</feature>
<feature type="compositionally biased region" description="Polar residues" evidence="1">
    <location>
        <begin position="397"/>
        <end position="406"/>
    </location>
</feature>
<dbReference type="CDD" id="cd07765">
    <property type="entry name" value="KRAB_A-box"/>
    <property type="match status" value="1"/>
</dbReference>
<feature type="region of interest" description="Disordered" evidence="1">
    <location>
        <begin position="519"/>
        <end position="545"/>
    </location>
</feature>
<feature type="region of interest" description="Disordered" evidence="1">
    <location>
        <begin position="87"/>
        <end position="212"/>
    </location>
</feature>
<evidence type="ECO:0000259" key="2">
    <source>
        <dbReference type="PROSITE" id="PS50805"/>
    </source>
</evidence>
<feature type="compositionally biased region" description="Polar residues" evidence="1">
    <location>
        <begin position="628"/>
        <end position="648"/>
    </location>
</feature>
<feature type="compositionally biased region" description="Basic residues" evidence="1">
    <location>
        <begin position="115"/>
        <end position="130"/>
    </location>
</feature>
<feature type="region of interest" description="Disordered" evidence="1">
    <location>
        <begin position="439"/>
        <end position="461"/>
    </location>
</feature>
<dbReference type="SUPFAM" id="SSF109640">
    <property type="entry name" value="KRAB domain (Kruppel-associated box)"/>
    <property type="match status" value="1"/>
</dbReference>
<dbReference type="InterPro" id="IPR050169">
    <property type="entry name" value="Krueppel_C2H2_ZnF"/>
</dbReference>
<evidence type="ECO:0000256" key="1">
    <source>
        <dbReference type="SAM" id="MobiDB-lite"/>
    </source>
</evidence>
<keyword evidence="4" id="KW-1185">Reference proteome</keyword>
<sequence>QAEVTFDDVALYFTEEEWLSLQEEQKSLYKEVMNDNYQMILSQTRPDIITNIELGCEPYITTAKASTIRGSWQGERLAASDRSILQENIHDTQSTESTPPLKRQRRYPRVNPFRWIKKHKKSKSRSHRSSRRSEQRENGPIVERNYETPPMCGDVCTDQPDVVGEGHSELRTEDSSDSVQTSERESEPSCLQTEDGNRSEDQSSRTIQITGTQYKPDLRVTLSISEEEPGSVADRGEGIADLEQYTLHTAEAERATSSLDTAPFPEEHTTDTRDGDGHTESCGGAASPQSLPKTTEDLTDAGQTLSVNEEEIPQEKTACEGMASPRKKGKRVHFSDTITTFIIEPEDSAEREFFDSIRLQRKVFPRIVIVSVDPKGSTTAESIMVTRSQGSKPKATQPEQKTTVTPDTLEGGRQDLKSQNSKKCNNTVRTVETVEAPSAVCRRDTAEPSPSTGPLLQSENRGEEYLVTKSQDLKPNSMQAERETTTVHGMLGGENQELKSQNSMKCNKTMKTMEEVEGSSLSAVCEKDTTEPSLSTGPGDTNKKDVGTQIDPIHKEEIQQPANEIQLTPPHPADEDQNFVKSYSCSNCGKITHWTRLNDQQKTDVEKSFLHVCRMCNRQRDKGVFSPQKGTQNTTPTKYATSGKNVTGSPARKK</sequence>
<feature type="compositionally biased region" description="Polar residues" evidence="1">
    <location>
        <begin position="87"/>
        <end position="98"/>
    </location>
</feature>
<organism evidence="3 4">
    <name type="scientific">Staurois parvus</name>
    <dbReference type="NCBI Taxonomy" id="386267"/>
    <lineage>
        <taxon>Eukaryota</taxon>
        <taxon>Metazoa</taxon>
        <taxon>Chordata</taxon>
        <taxon>Craniata</taxon>
        <taxon>Vertebrata</taxon>
        <taxon>Euteleostomi</taxon>
        <taxon>Amphibia</taxon>
        <taxon>Batrachia</taxon>
        <taxon>Anura</taxon>
        <taxon>Neobatrachia</taxon>
        <taxon>Ranoidea</taxon>
        <taxon>Ranidae</taxon>
        <taxon>Staurois</taxon>
    </lineage>
</organism>